<keyword evidence="8 11" id="KW-0067">ATP-binding</keyword>
<feature type="compositionally biased region" description="Basic and acidic residues" evidence="12">
    <location>
        <begin position="402"/>
        <end position="413"/>
    </location>
</feature>
<evidence type="ECO:0000256" key="2">
    <source>
        <dbReference type="ARBA" id="ARBA00012513"/>
    </source>
</evidence>
<feature type="region of interest" description="Disordered" evidence="12">
    <location>
        <begin position="242"/>
        <end position="431"/>
    </location>
</feature>
<feature type="compositionally biased region" description="Basic residues" evidence="12">
    <location>
        <begin position="316"/>
        <end position="328"/>
    </location>
</feature>
<feature type="binding site" evidence="11">
    <location>
        <position position="134"/>
    </location>
    <ligand>
        <name>ATP</name>
        <dbReference type="ChEBI" id="CHEBI:30616"/>
    </ligand>
</feature>
<feature type="region of interest" description="Disordered" evidence="12">
    <location>
        <begin position="587"/>
        <end position="608"/>
    </location>
</feature>
<gene>
    <name evidence="14" type="ORF">GMORB2_5301</name>
</gene>
<dbReference type="SUPFAM" id="SSF56112">
    <property type="entry name" value="Protein kinase-like (PK-like)"/>
    <property type="match status" value="1"/>
</dbReference>
<feature type="compositionally biased region" description="Basic residues" evidence="12">
    <location>
        <begin position="686"/>
        <end position="696"/>
    </location>
</feature>
<dbReference type="GeneID" id="55971529"/>
<evidence type="ECO:0000256" key="1">
    <source>
        <dbReference type="ARBA" id="ARBA00010791"/>
    </source>
</evidence>
<dbReference type="InterPro" id="IPR011009">
    <property type="entry name" value="Kinase-like_dom_sf"/>
</dbReference>
<dbReference type="RefSeq" id="XP_035323287.1">
    <property type="nucleotide sequence ID" value="XM_035467275.1"/>
</dbReference>
<organism evidence="14 15">
    <name type="scientific">Geosmithia morbida</name>
    <dbReference type="NCBI Taxonomy" id="1094350"/>
    <lineage>
        <taxon>Eukaryota</taxon>
        <taxon>Fungi</taxon>
        <taxon>Dikarya</taxon>
        <taxon>Ascomycota</taxon>
        <taxon>Pezizomycotina</taxon>
        <taxon>Sordariomycetes</taxon>
        <taxon>Hypocreomycetidae</taxon>
        <taxon>Hypocreales</taxon>
        <taxon>Bionectriaceae</taxon>
        <taxon>Geosmithia</taxon>
    </lineage>
</organism>
<comment type="caution">
    <text evidence="14">The sequence shown here is derived from an EMBL/GenBank/DDBJ whole genome shotgun (WGS) entry which is preliminary data.</text>
</comment>
<feature type="compositionally biased region" description="Polar residues" evidence="12">
    <location>
        <begin position="378"/>
        <end position="398"/>
    </location>
</feature>
<feature type="compositionally biased region" description="Polar residues" evidence="12">
    <location>
        <begin position="332"/>
        <end position="349"/>
    </location>
</feature>
<dbReference type="GO" id="GO:0035556">
    <property type="term" value="P:intracellular signal transduction"/>
    <property type="evidence" value="ECO:0007669"/>
    <property type="project" value="TreeGrafter"/>
</dbReference>
<feature type="region of interest" description="Disordered" evidence="12">
    <location>
        <begin position="486"/>
        <end position="505"/>
    </location>
</feature>
<feature type="compositionally biased region" description="Polar residues" evidence="12">
    <location>
        <begin position="291"/>
        <end position="302"/>
    </location>
</feature>
<keyword evidence="15" id="KW-1185">Reference proteome</keyword>
<evidence type="ECO:0000256" key="4">
    <source>
        <dbReference type="ARBA" id="ARBA00022553"/>
    </source>
</evidence>
<dbReference type="PANTHER" id="PTHR24346">
    <property type="entry name" value="MAP/MICROTUBULE AFFINITY-REGULATING KINASE"/>
    <property type="match status" value="1"/>
</dbReference>
<dbReference type="GO" id="GO:0005737">
    <property type="term" value="C:cytoplasm"/>
    <property type="evidence" value="ECO:0007669"/>
    <property type="project" value="UniProtKB-ARBA"/>
</dbReference>
<evidence type="ECO:0000313" key="15">
    <source>
        <dbReference type="Proteomes" id="UP000749293"/>
    </source>
</evidence>
<dbReference type="InterPro" id="IPR031850">
    <property type="entry name" value="Fungal_KA1_dom"/>
</dbReference>
<dbReference type="SMART" id="SM00220">
    <property type="entry name" value="S_TKc"/>
    <property type="match status" value="1"/>
</dbReference>
<dbReference type="InterPro" id="IPR000719">
    <property type="entry name" value="Prot_kinase_dom"/>
</dbReference>
<feature type="region of interest" description="Disordered" evidence="12">
    <location>
        <begin position="778"/>
        <end position="835"/>
    </location>
</feature>
<dbReference type="PANTHER" id="PTHR24346:SF110">
    <property type="entry name" value="NON-SPECIFIC SERINE_THREONINE PROTEIN KINASE"/>
    <property type="match status" value="1"/>
</dbReference>
<keyword evidence="6 11" id="KW-0547">Nucleotide-binding</keyword>
<feature type="region of interest" description="Disordered" evidence="12">
    <location>
        <begin position="628"/>
        <end position="755"/>
    </location>
</feature>
<feature type="compositionally biased region" description="Polar residues" evidence="12">
    <location>
        <begin position="675"/>
        <end position="685"/>
    </location>
</feature>
<accession>A0A9P4YXG0</accession>
<keyword evidence="3" id="KW-0723">Serine/threonine-protein kinase</keyword>
<feature type="compositionally biased region" description="Polar residues" evidence="12">
    <location>
        <begin position="817"/>
        <end position="835"/>
    </location>
</feature>
<evidence type="ECO:0000256" key="5">
    <source>
        <dbReference type="ARBA" id="ARBA00022679"/>
    </source>
</evidence>
<evidence type="ECO:0000259" key="13">
    <source>
        <dbReference type="SMART" id="SM00220"/>
    </source>
</evidence>
<proteinExistence type="inferred from homology"/>
<comment type="similarity">
    <text evidence="1">Belongs to the protein kinase superfamily. CAMK Ser/Thr protein kinase family. NIM1 subfamily.</text>
</comment>
<feature type="compositionally biased region" description="Low complexity" evidence="12">
    <location>
        <begin position="486"/>
        <end position="498"/>
    </location>
</feature>
<keyword evidence="7 14" id="KW-0418">Kinase</keyword>
<dbReference type="AlphaFoldDB" id="A0A9P4YXG0"/>
<evidence type="ECO:0000256" key="12">
    <source>
        <dbReference type="SAM" id="MobiDB-lite"/>
    </source>
</evidence>
<evidence type="ECO:0000256" key="7">
    <source>
        <dbReference type="ARBA" id="ARBA00022777"/>
    </source>
</evidence>
<evidence type="ECO:0000256" key="8">
    <source>
        <dbReference type="ARBA" id="ARBA00022840"/>
    </source>
</evidence>
<dbReference type="EC" id="2.7.11.1" evidence="2"/>
<feature type="compositionally biased region" description="Polar residues" evidence="12">
    <location>
        <begin position="699"/>
        <end position="712"/>
    </location>
</feature>
<feature type="compositionally biased region" description="Polar residues" evidence="12">
    <location>
        <begin position="264"/>
        <end position="274"/>
    </location>
</feature>
<comment type="catalytic activity">
    <reaction evidence="9">
        <text>L-threonyl-[protein] + ATP = O-phospho-L-threonyl-[protein] + ADP + H(+)</text>
        <dbReference type="Rhea" id="RHEA:46608"/>
        <dbReference type="Rhea" id="RHEA-COMP:11060"/>
        <dbReference type="Rhea" id="RHEA-COMP:11605"/>
        <dbReference type="ChEBI" id="CHEBI:15378"/>
        <dbReference type="ChEBI" id="CHEBI:30013"/>
        <dbReference type="ChEBI" id="CHEBI:30616"/>
        <dbReference type="ChEBI" id="CHEBI:61977"/>
        <dbReference type="ChEBI" id="CHEBI:456216"/>
        <dbReference type="EC" id="2.7.11.1"/>
    </reaction>
</comment>
<feature type="region of interest" description="Disordered" evidence="12">
    <location>
        <begin position="59"/>
        <end position="100"/>
    </location>
</feature>
<name>A0A9P4YXG0_9HYPO</name>
<dbReference type="Gene3D" id="3.30.310.220">
    <property type="entry name" value="Fungal kinase associated-1 domain"/>
    <property type="match status" value="1"/>
</dbReference>
<evidence type="ECO:0000313" key="14">
    <source>
        <dbReference type="EMBL" id="KAF4124635.1"/>
    </source>
</evidence>
<comment type="catalytic activity">
    <reaction evidence="10">
        <text>L-seryl-[protein] + ATP = O-phospho-L-seryl-[protein] + ADP + H(+)</text>
        <dbReference type="Rhea" id="RHEA:17989"/>
        <dbReference type="Rhea" id="RHEA-COMP:9863"/>
        <dbReference type="Rhea" id="RHEA-COMP:11604"/>
        <dbReference type="ChEBI" id="CHEBI:15378"/>
        <dbReference type="ChEBI" id="CHEBI:29999"/>
        <dbReference type="ChEBI" id="CHEBI:30616"/>
        <dbReference type="ChEBI" id="CHEBI:83421"/>
        <dbReference type="ChEBI" id="CHEBI:456216"/>
        <dbReference type="EC" id="2.7.11.1"/>
    </reaction>
</comment>
<keyword evidence="4" id="KW-0597">Phosphoprotein</keyword>
<dbReference type="OrthoDB" id="504170at2759"/>
<evidence type="ECO:0000256" key="10">
    <source>
        <dbReference type="ARBA" id="ARBA00048679"/>
    </source>
</evidence>
<evidence type="ECO:0000256" key="3">
    <source>
        <dbReference type="ARBA" id="ARBA00022527"/>
    </source>
</evidence>
<feature type="domain" description="Protein kinase" evidence="13">
    <location>
        <begin position="105"/>
        <end position="402"/>
    </location>
</feature>
<feature type="compositionally biased region" description="Polar residues" evidence="12">
    <location>
        <begin position="1"/>
        <end position="14"/>
    </location>
</feature>
<feature type="region of interest" description="Disordered" evidence="12">
    <location>
        <begin position="1"/>
        <end position="35"/>
    </location>
</feature>
<evidence type="ECO:0000256" key="9">
    <source>
        <dbReference type="ARBA" id="ARBA00047899"/>
    </source>
</evidence>
<dbReference type="Pfam" id="PF16797">
    <property type="entry name" value="Fungal_KA1"/>
    <property type="match status" value="1"/>
</dbReference>
<feature type="compositionally biased region" description="Basic and acidic residues" evidence="12">
    <location>
        <begin position="71"/>
        <end position="80"/>
    </location>
</feature>
<feature type="compositionally biased region" description="Basic residues" evidence="12">
    <location>
        <begin position="350"/>
        <end position="366"/>
    </location>
</feature>
<sequence>MTDVSSARTRSPLSEATHRINASYGPSGQDPKARYVEANTQAYNYNYSVASQPDIRVTAPLASNPPAVMRTPKESDDSKRLSQASCDSTSSGRSKKNYKTHIGPWQLGKTLGKGSSARVRLCRHNITNQLAAVKIVNRRMAYLVQDSSMAALSKWDSSLPEQADGEMRVPMAIEREVAILKLIEHPHIMKLYDIWENRSEMPNDQKAFYWLLFNYRNKQLEDFKPELSPSMSDYHHLKPASWKKRVSTRKFSQPRSGGHGRSVSRFTVISNAAENETEGAQGYDPYRESRAQQPDDSQNGHTKVTVHRDQAGSQSTRRRSNSNPRRGRSTSVSSNTGRSPSRGSMMSLRSNRHGTPRARPSLRHKRGVDFSHVRKKSGGSSTPARQGSTRRSPSQLLVNQAAREEISRSESPEPQRQANGNYPKAKGAPARVVNKDSSTLFMEELRHFSSNIAKDCDEAFGSSLIEDDSVGGGRQRGESPLAFNLGASSGPAPKAAAPTPKPWDLRPLPGLPSDRTLYSPSVDAMEDVAYDMDDDHVPVEQVARLAVTVSVGDRRVVSAPVPTQSRRRLAGLPSITEDKAVNVVSNGDKARIVSAPPNTPPKNKDDGQAEGMEYLTRVENSIRVVESPSAAAASRSLMPKLNNLRKKPSSALANGEGPISRQTSTSEHEYGGSYKGSSNDSQNSTMKRKAWFKRISKATVDSQGSHDQTTLVGSEGEGEAEEGGEAAHHGDGGGSSSSSGGEGTHSSETTAPRKKAFNFPFFKGKNLASSDGKFTSLGAGGGGKTAGKPAWAGGEQPQKPGSSSLEMRKMLYRKKTSSSASGTRPGNELSASDSSRNIEVKQSWLARLFRVKPATEHLCMTMSRKKARKQVAKLLREGRRYGIRDVQVDKDRNIVFARVGAPNYLNLKEVSFAAEIMTVIEHGKKQPLSIVRFTQERGAASSFHSVVATMRLVFDSRGVLVNDRNKEKMMMKTLNS</sequence>
<dbReference type="InterPro" id="IPR043024">
    <property type="entry name" value="KA1_sf_fungal"/>
</dbReference>
<feature type="compositionally biased region" description="Polar residues" evidence="12">
    <location>
        <begin position="81"/>
        <end position="92"/>
    </location>
</feature>
<evidence type="ECO:0000256" key="11">
    <source>
        <dbReference type="PROSITE-ProRule" id="PRU10141"/>
    </source>
</evidence>
<feature type="compositionally biased region" description="Gly residues" evidence="12">
    <location>
        <begin position="732"/>
        <end position="743"/>
    </location>
</feature>
<dbReference type="PROSITE" id="PS00107">
    <property type="entry name" value="PROTEIN_KINASE_ATP"/>
    <property type="match status" value="1"/>
</dbReference>
<dbReference type="InterPro" id="IPR017441">
    <property type="entry name" value="Protein_kinase_ATP_BS"/>
</dbReference>
<dbReference type="Proteomes" id="UP000749293">
    <property type="component" value="Unassembled WGS sequence"/>
</dbReference>
<dbReference type="GO" id="GO:0005524">
    <property type="term" value="F:ATP binding"/>
    <property type="evidence" value="ECO:0007669"/>
    <property type="project" value="UniProtKB-UniRule"/>
</dbReference>
<protein>
    <recommendedName>
        <fullName evidence="2">non-specific serine/threonine protein kinase</fullName>
        <ecNumber evidence="2">2.7.11.1</ecNumber>
    </recommendedName>
</protein>
<reference evidence="14" key="1">
    <citation type="submission" date="2020-03" db="EMBL/GenBank/DDBJ databases">
        <title>Site-based positive gene gene selection in Geosmithia morbida across the United States reveals a broad range of putative effectors and factors for local host and environmental adapation.</title>
        <authorList>
            <person name="Onufrak A."/>
            <person name="Murdoch R.W."/>
            <person name="Gazis R."/>
            <person name="Huff M."/>
            <person name="Staton M."/>
            <person name="Klingeman W."/>
            <person name="Hadziabdic D."/>
        </authorList>
    </citation>
    <scope>NUCLEOTIDE SEQUENCE</scope>
    <source>
        <strain evidence="14">1262</strain>
    </source>
</reference>
<evidence type="ECO:0000256" key="6">
    <source>
        <dbReference type="ARBA" id="ARBA00022741"/>
    </source>
</evidence>
<dbReference type="Gene3D" id="3.30.200.20">
    <property type="entry name" value="Phosphorylase Kinase, domain 1"/>
    <property type="match status" value="1"/>
</dbReference>
<dbReference type="EMBL" id="JAANYQ010000004">
    <property type="protein sequence ID" value="KAF4124635.1"/>
    <property type="molecule type" value="Genomic_DNA"/>
</dbReference>
<keyword evidence="5" id="KW-0808">Transferase</keyword>
<dbReference type="GO" id="GO:0004674">
    <property type="term" value="F:protein serine/threonine kinase activity"/>
    <property type="evidence" value="ECO:0007669"/>
    <property type="project" value="UniProtKB-KW"/>
</dbReference>